<dbReference type="AlphaFoldDB" id="A0AAW6H4A3"/>
<comment type="caution">
    <text evidence="3">The sequence shown here is derived from an EMBL/GenBank/DDBJ whole genome shotgun (WGS) entry which is preliminary data.</text>
</comment>
<evidence type="ECO:0000313" key="4">
    <source>
        <dbReference type="Proteomes" id="UP001222603"/>
    </source>
</evidence>
<evidence type="ECO:0000313" key="3">
    <source>
        <dbReference type="EMBL" id="MDC1900980.1"/>
    </source>
</evidence>
<reference evidence="3" key="1">
    <citation type="submission" date="2022-10" db="EMBL/GenBank/DDBJ databases">
        <title>Human gut microbiome strain richness.</title>
        <authorList>
            <person name="Chen-Liaw A."/>
        </authorList>
    </citation>
    <scope>NUCLEOTIDE SEQUENCE</scope>
    <source>
        <strain evidence="3">1001713st1_F9_1001713B170221_170320</strain>
    </source>
</reference>
<feature type="non-terminal residue" evidence="3">
    <location>
        <position position="592"/>
    </location>
</feature>
<accession>A0AAW6H4A3</accession>
<name>A0AAW6H4A3_BACUN</name>
<dbReference type="RefSeq" id="WP_272201847.1">
    <property type="nucleotide sequence ID" value="NZ_JAQNSI010000288.1"/>
</dbReference>
<dbReference type="EMBL" id="JAQNSI010000288">
    <property type="protein sequence ID" value="MDC1900980.1"/>
    <property type="molecule type" value="Genomic_DNA"/>
</dbReference>
<dbReference type="Gene3D" id="1.25.40.390">
    <property type="match status" value="1"/>
</dbReference>
<dbReference type="Proteomes" id="UP001222603">
    <property type="component" value="Unassembled WGS sequence"/>
</dbReference>
<evidence type="ECO:0000256" key="1">
    <source>
        <dbReference type="SAM" id="Coils"/>
    </source>
</evidence>
<dbReference type="InterPro" id="IPR011990">
    <property type="entry name" value="TPR-like_helical_dom_sf"/>
</dbReference>
<gene>
    <name evidence="3" type="ORF">POZ10_10140</name>
</gene>
<feature type="signal peptide" evidence="2">
    <location>
        <begin position="1"/>
        <end position="21"/>
    </location>
</feature>
<proteinExistence type="predicted"/>
<evidence type="ECO:0000256" key="2">
    <source>
        <dbReference type="SAM" id="SignalP"/>
    </source>
</evidence>
<organism evidence="3 4">
    <name type="scientific">Bacteroides uniformis</name>
    <dbReference type="NCBI Taxonomy" id="820"/>
    <lineage>
        <taxon>Bacteria</taxon>
        <taxon>Pseudomonadati</taxon>
        <taxon>Bacteroidota</taxon>
        <taxon>Bacteroidia</taxon>
        <taxon>Bacteroidales</taxon>
        <taxon>Bacteroidaceae</taxon>
        <taxon>Bacteroides</taxon>
    </lineage>
</organism>
<keyword evidence="2" id="KW-0732">Signal</keyword>
<dbReference type="SUPFAM" id="SSF48452">
    <property type="entry name" value="TPR-like"/>
    <property type="match status" value="1"/>
</dbReference>
<keyword evidence="1" id="KW-0175">Coiled coil</keyword>
<feature type="chain" id="PRO_5043902396" evidence="2">
    <location>
        <begin position="22"/>
        <end position="592"/>
    </location>
</feature>
<sequence length="592" mass="66633">MNIKHYIYLSAAIAFSLSSCSDDNGMENDFEPKTYNVLGKVEKGPFVSGSTITIQPMDGNLQVLGSLYSATIQDDLGNFSFGSKLFEAPYAELTANGYFFNEVEGELSSGTLNLRALVDLSDETTVNVNLLTHLKYQRIQKLIAKGLKFEEANRQAQKELFTAFGLQKYAEKDASTFSISRGTDESAVLIAISSLLLVDRSEAALTEYLAKLCREFGENGEFGNSTLQQISEDKKTLSNLLSSIRENIIKRYDELGLNIEVKELGYFIDWDNDGLAGNETLQDGQEVKLETSEINVPNEGGVYTISISSPIPVYLTPIVNKDDDGPTDNITEESFFTEIYEHIENDDISMEKSINENKLTIKVSRLNSRTAKSKPVTLYDCLGNVLGEVKVTQDGNGNTSIPKLGKTGEQVVAGFALPIARGFSDFNLIEQYYHYNREADLVSRYIYPDCSNIKNIWSDFYRANRMIMIFKEKEAEQLGVYQDYLNVFSAMHYYYMAIAWKDVPYINYVLDIDNAYNISRTPIYNIFSDLKANLEKAIDNLEEKKNESLSTDVNKYFFVSKDVARILLADIYMYQGDYNQAEKLLGKVVSNG</sequence>
<dbReference type="PROSITE" id="PS51257">
    <property type="entry name" value="PROKAR_LIPOPROTEIN"/>
    <property type="match status" value="1"/>
</dbReference>
<protein>
    <submittedName>
        <fullName evidence="3">RagB/SusD family nutrient uptake outer membrane protein</fullName>
    </submittedName>
</protein>
<feature type="coiled-coil region" evidence="1">
    <location>
        <begin position="524"/>
        <end position="551"/>
    </location>
</feature>